<keyword evidence="9 19" id="KW-1278">Translocase</keyword>
<feature type="transmembrane region" description="Helical" evidence="19">
    <location>
        <begin position="5"/>
        <end position="22"/>
    </location>
</feature>
<evidence type="ECO:0000256" key="15">
    <source>
        <dbReference type="ARBA" id="ARBA00023136"/>
    </source>
</evidence>
<dbReference type="InterPro" id="IPR001750">
    <property type="entry name" value="ND/Mrp_TM"/>
</dbReference>
<evidence type="ECO:0000313" key="22">
    <source>
        <dbReference type="EMBL" id="ATP84583.1"/>
    </source>
</evidence>
<evidence type="ECO:0000256" key="11">
    <source>
        <dbReference type="ARBA" id="ARBA00022989"/>
    </source>
</evidence>
<reference evidence="22" key="2">
    <citation type="journal article" date="2017" name="Proc. Natl. Acad. Sci. U.S.A.">
        <title>Survival and divergence in a small group: The extraordinary genomic history of the endangered Apennine brown bear stragglers.</title>
        <authorList>
            <person name="Benazzo A."/>
            <person name="Trucchi E."/>
            <person name="Cahill J.A."/>
            <person name="Maisano Delser P."/>
            <person name="Mona S."/>
            <person name="Fumagalli M."/>
            <person name="Bunnefeld L."/>
            <person name="Cornetti L."/>
            <person name="Ghirotto S."/>
            <person name="Girardi M."/>
            <person name="Ometto L."/>
            <person name="Panziera A."/>
            <person name="Rota-Stabelli O."/>
            <person name="Zanetti E."/>
            <person name="Karamanlidis A."/>
            <person name="Groff C."/>
            <person name="Paule L."/>
            <person name="Gentile L."/>
            <person name="Vila C."/>
            <person name="Vicario S."/>
            <person name="Boitani L."/>
            <person name="Orlando L."/>
            <person name="Fuselli S."/>
            <person name="Vernesi C."/>
            <person name="Shapiro B."/>
            <person name="Ciucci P."/>
            <person name="Bertorelle G."/>
        </authorList>
    </citation>
    <scope>NUCLEOTIDE SEQUENCE</scope>
    <source>
        <strain evidence="25">GRE1</strain>
        <strain evidence="24">GRE2</strain>
        <strain evidence="23">GRE3</strain>
        <strain evidence="22">GRE4</strain>
    </source>
</reference>
<evidence type="ECO:0000256" key="14">
    <source>
        <dbReference type="ARBA" id="ARBA00023128"/>
    </source>
</evidence>
<evidence type="ECO:0000313" key="25">
    <source>
        <dbReference type="EMBL" id="ATP84622.1"/>
    </source>
</evidence>
<dbReference type="AlphaFoldDB" id="A0A060N8C4"/>
<keyword evidence="5" id="KW-0813">Transport</keyword>
<evidence type="ECO:0000256" key="10">
    <source>
        <dbReference type="ARBA" id="ARBA00022982"/>
    </source>
</evidence>
<keyword evidence="12 19" id="KW-0520">NAD</keyword>
<evidence type="ECO:0000256" key="5">
    <source>
        <dbReference type="ARBA" id="ARBA00022448"/>
    </source>
</evidence>
<dbReference type="EMBL" id="MF593966">
    <property type="protein sequence ID" value="ATP84609.1"/>
    <property type="molecule type" value="Genomic_DNA"/>
</dbReference>
<dbReference type="PANTHER" id="PTHR46552">
    <property type="entry name" value="NADH-UBIQUINONE OXIDOREDUCTASE CHAIN 2"/>
    <property type="match status" value="1"/>
</dbReference>
<comment type="subunit">
    <text evidence="17">Core subunit of respiratory chain NADH dehydrogenase (Complex I) which is composed of 45 different subunits. Interacts with TMEM242.</text>
</comment>
<evidence type="ECO:0000256" key="1">
    <source>
        <dbReference type="ARBA" id="ARBA00004448"/>
    </source>
</evidence>
<feature type="transmembrane region" description="Helical" evidence="19">
    <location>
        <begin position="236"/>
        <end position="255"/>
    </location>
</feature>
<evidence type="ECO:0000256" key="6">
    <source>
        <dbReference type="ARBA" id="ARBA00022660"/>
    </source>
</evidence>
<keyword evidence="14 19" id="KW-0496">Mitochondrion</keyword>
<keyword evidence="15 19" id="KW-0472">Membrane</keyword>
<dbReference type="EMBL" id="MF593964">
    <property type="protein sequence ID" value="ATP84583.1"/>
    <property type="molecule type" value="Genomic_DNA"/>
</dbReference>
<evidence type="ECO:0000256" key="13">
    <source>
        <dbReference type="ARBA" id="ARBA00023075"/>
    </source>
</evidence>
<feature type="transmembrane region" description="Helical" evidence="19">
    <location>
        <begin position="57"/>
        <end position="80"/>
    </location>
</feature>
<keyword evidence="8 19" id="KW-0999">Mitochondrion inner membrane</keyword>
<evidence type="ECO:0000313" key="26">
    <source>
        <dbReference type="EMBL" id="BAN58036.1"/>
    </source>
</evidence>
<dbReference type="PRINTS" id="PR01436">
    <property type="entry name" value="NADHDHGNASE2"/>
</dbReference>
<feature type="domain" description="NADH dehydrogenase subunit 2 C-terminal" evidence="21">
    <location>
        <begin position="290"/>
        <end position="343"/>
    </location>
</feature>
<dbReference type="InterPro" id="IPR003917">
    <property type="entry name" value="NADH_UbQ_OxRdtase_chain2"/>
</dbReference>
<feature type="transmembrane region" description="Helical" evidence="19">
    <location>
        <begin position="202"/>
        <end position="224"/>
    </location>
</feature>
<evidence type="ECO:0000256" key="18">
    <source>
        <dbReference type="ARBA" id="ARBA00049551"/>
    </source>
</evidence>
<dbReference type="InterPro" id="IPR050175">
    <property type="entry name" value="Complex_I_Subunit_2"/>
</dbReference>
<dbReference type="EMBL" id="AP012591">
    <property type="protein sequence ID" value="BAN58036.1"/>
    <property type="molecule type" value="Genomic_DNA"/>
</dbReference>
<evidence type="ECO:0000256" key="17">
    <source>
        <dbReference type="ARBA" id="ARBA00029481"/>
    </source>
</evidence>
<keyword evidence="7 19" id="KW-0812">Transmembrane</keyword>
<dbReference type="InterPro" id="IPR010933">
    <property type="entry name" value="NADH_DH_su2_C"/>
</dbReference>
<accession>A0A060N8C4</accession>
<evidence type="ECO:0000256" key="4">
    <source>
        <dbReference type="ARBA" id="ARBA00021008"/>
    </source>
</evidence>
<feature type="transmembrane region" description="Helical" evidence="19">
    <location>
        <begin position="178"/>
        <end position="196"/>
    </location>
</feature>
<evidence type="ECO:0000256" key="16">
    <source>
        <dbReference type="ARBA" id="ARBA00024313"/>
    </source>
</evidence>
<gene>
    <name evidence="26" type="primary">nd2</name>
    <name evidence="22" type="synonym">ND2</name>
</gene>
<comment type="similarity">
    <text evidence="2 19">Belongs to the complex I subunit 2 family.</text>
</comment>
<organism evidence="26">
    <name type="scientific">Ursus arctos</name>
    <name type="common">Brown bear</name>
    <name type="synonym">Grizzly bear</name>
    <dbReference type="NCBI Taxonomy" id="9644"/>
    <lineage>
        <taxon>Eukaryota</taxon>
        <taxon>Metazoa</taxon>
        <taxon>Chordata</taxon>
        <taxon>Craniata</taxon>
        <taxon>Vertebrata</taxon>
        <taxon>Euteleostomi</taxon>
        <taxon>Mammalia</taxon>
        <taxon>Eutheria</taxon>
        <taxon>Laurasiatheria</taxon>
        <taxon>Carnivora</taxon>
        <taxon>Caniformia</taxon>
        <taxon>Ursidae</taxon>
        <taxon>Ursus</taxon>
    </lineage>
</organism>
<sequence length="347" mass="38732">MKPPILIIITSTIILGTMIVLFSSHWLMIWIGFEMNMLAIIPILMKKFNPRAMEASTKYFLTQATASMLLMLGIIINLLYSGHWTVSMIPNPIASTVITIALAMKLGLSPFHFWVPEVTQGVSLSSGMVLLTWQKIAPLSVLYQISPSINPNLLVAMAATSVLVGGWGGLNQTQLRKILAYSSIAHMGWMAAIMVYNPTLMILNLTIYIMMTLGTFMLFMYNLSTTTLSLSHTWNKLPLIASLILALMLSLGGLPPLSGFIPKWMIIQELTKNDMIVMPMFMAITALLNLYFYMRLAYATALTMFPSANNTKMKWQFESMKKMIFLPPLIVASTMLLPLTPMLSIMD</sequence>
<dbReference type="GO" id="GO:0008137">
    <property type="term" value="F:NADH dehydrogenase (ubiquinone) activity"/>
    <property type="evidence" value="ECO:0007669"/>
    <property type="project" value="UniProtKB-EC"/>
</dbReference>
<evidence type="ECO:0000256" key="7">
    <source>
        <dbReference type="ARBA" id="ARBA00022692"/>
    </source>
</evidence>
<feature type="domain" description="NADH:quinone oxidoreductase/Mrp antiporter transmembrane" evidence="20">
    <location>
        <begin position="23"/>
        <end position="288"/>
    </location>
</feature>
<evidence type="ECO:0000256" key="9">
    <source>
        <dbReference type="ARBA" id="ARBA00022967"/>
    </source>
</evidence>
<feature type="transmembrane region" description="Helical" evidence="19">
    <location>
        <begin position="152"/>
        <end position="171"/>
    </location>
</feature>
<comment type="subcellular location">
    <subcellularLocation>
        <location evidence="1 19">Mitochondrion inner membrane</location>
        <topology evidence="1 19">Multi-pass membrane protein</topology>
    </subcellularLocation>
</comment>
<dbReference type="GO" id="GO:0005743">
    <property type="term" value="C:mitochondrial inner membrane"/>
    <property type="evidence" value="ECO:0007669"/>
    <property type="project" value="UniProtKB-SubCell"/>
</dbReference>
<dbReference type="EMBL" id="MF593965">
    <property type="protein sequence ID" value="ATP84596.1"/>
    <property type="molecule type" value="Genomic_DNA"/>
</dbReference>
<evidence type="ECO:0000256" key="2">
    <source>
        <dbReference type="ARBA" id="ARBA00007012"/>
    </source>
</evidence>
<comment type="function">
    <text evidence="16 19">Core subunit of the mitochondrial membrane respiratory chain NADH dehydrogenase (Complex I) which catalyzes electron transfer from NADH through the respiratory chain, using ubiquinone as an electron acceptor. Essential for the catalytic activity and assembly of complex I.</text>
</comment>
<evidence type="ECO:0000256" key="19">
    <source>
        <dbReference type="RuleBase" id="RU003403"/>
    </source>
</evidence>
<dbReference type="Pfam" id="PF00361">
    <property type="entry name" value="Proton_antipo_M"/>
    <property type="match status" value="1"/>
</dbReference>
<comment type="catalytic activity">
    <reaction evidence="18 19">
        <text>a ubiquinone + NADH + 5 H(+)(in) = a ubiquinol + NAD(+) + 4 H(+)(out)</text>
        <dbReference type="Rhea" id="RHEA:29091"/>
        <dbReference type="Rhea" id="RHEA-COMP:9565"/>
        <dbReference type="Rhea" id="RHEA-COMP:9566"/>
        <dbReference type="ChEBI" id="CHEBI:15378"/>
        <dbReference type="ChEBI" id="CHEBI:16389"/>
        <dbReference type="ChEBI" id="CHEBI:17976"/>
        <dbReference type="ChEBI" id="CHEBI:57540"/>
        <dbReference type="ChEBI" id="CHEBI:57945"/>
        <dbReference type="EC" id="7.1.1.2"/>
    </reaction>
</comment>
<geneLocation type="mitochondrion" evidence="26"/>
<evidence type="ECO:0000256" key="12">
    <source>
        <dbReference type="ARBA" id="ARBA00023027"/>
    </source>
</evidence>
<name>A0A060N8C4_URSAR</name>
<reference evidence="26" key="1">
    <citation type="journal article" date="2013" name="Mol. Biol. Evol.">
        <title>Molecular phylogeography of the brown bear (Ursus arctos) in Northeastern Asia based on analyses of complete mitochondrial DNA sequences.</title>
        <authorList>
            <person name="Hirata D."/>
            <person name="Mano T."/>
            <person name="Abramov A.V."/>
            <person name="Baryshnikov G.F."/>
            <person name="Kosintsev P.A."/>
            <person name="Vorobiev A.A."/>
            <person name="Raichev E.G."/>
            <person name="Tsunoda H."/>
            <person name="Kaneko Y."/>
            <person name="Murata K."/>
            <person name="Fukui D."/>
            <person name="Masuda R."/>
        </authorList>
    </citation>
    <scope>NUCLEOTIDE SEQUENCE</scope>
    <source>
        <strain evidence="26">Ua3</strain>
    </source>
</reference>
<evidence type="ECO:0000256" key="3">
    <source>
        <dbReference type="ARBA" id="ARBA00012944"/>
    </source>
</evidence>
<feature type="transmembrane region" description="Helical" evidence="19">
    <location>
        <begin position="323"/>
        <end position="346"/>
    </location>
</feature>
<dbReference type="EC" id="7.1.1.2" evidence="3 19"/>
<evidence type="ECO:0000259" key="21">
    <source>
        <dbReference type="Pfam" id="PF06444"/>
    </source>
</evidence>
<protein>
    <recommendedName>
        <fullName evidence="4 19">NADH-ubiquinone oxidoreductase chain 2</fullName>
        <ecNumber evidence="3 19">7.1.1.2</ecNumber>
    </recommendedName>
</protein>
<dbReference type="GO" id="GO:0006120">
    <property type="term" value="P:mitochondrial electron transport, NADH to ubiquinone"/>
    <property type="evidence" value="ECO:0007669"/>
    <property type="project" value="InterPro"/>
</dbReference>
<keyword evidence="11 19" id="KW-1133">Transmembrane helix</keyword>
<evidence type="ECO:0000313" key="23">
    <source>
        <dbReference type="EMBL" id="ATP84596.1"/>
    </source>
</evidence>
<keyword evidence="10 19" id="KW-0249">Electron transport</keyword>
<dbReference type="PANTHER" id="PTHR46552:SF1">
    <property type="entry name" value="NADH-UBIQUINONE OXIDOREDUCTASE CHAIN 2"/>
    <property type="match status" value="1"/>
</dbReference>
<evidence type="ECO:0000313" key="24">
    <source>
        <dbReference type="EMBL" id="ATP84609.1"/>
    </source>
</evidence>
<keyword evidence="6 19" id="KW-0679">Respiratory chain</keyword>
<feature type="transmembrane region" description="Helical" evidence="19">
    <location>
        <begin position="275"/>
        <end position="294"/>
    </location>
</feature>
<evidence type="ECO:0000256" key="8">
    <source>
        <dbReference type="ARBA" id="ARBA00022792"/>
    </source>
</evidence>
<keyword evidence="13 19" id="KW-0830">Ubiquinone</keyword>
<evidence type="ECO:0000259" key="20">
    <source>
        <dbReference type="Pfam" id="PF00361"/>
    </source>
</evidence>
<proteinExistence type="inferred from homology"/>
<feature type="transmembrane region" description="Helical" evidence="19">
    <location>
        <begin position="92"/>
        <end position="115"/>
    </location>
</feature>
<dbReference type="EMBL" id="MF593967">
    <property type="protein sequence ID" value="ATP84622.1"/>
    <property type="molecule type" value="Genomic_DNA"/>
</dbReference>
<dbReference type="Pfam" id="PF06444">
    <property type="entry name" value="NADH_dehy_S2_C"/>
    <property type="match status" value="1"/>
</dbReference>